<organism evidence="2 3">
    <name type="scientific">Nocardioides baekrokdamisoli</name>
    <dbReference type="NCBI Taxonomy" id="1804624"/>
    <lineage>
        <taxon>Bacteria</taxon>
        <taxon>Bacillati</taxon>
        <taxon>Actinomycetota</taxon>
        <taxon>Actinomycetes</taxon>
        <taxon>Propionibacteriales</taxon>
        <taxon>Nocardioidaceae</taxon>
        <taxon>Nocardioides</taxon>
    </lineage>
</organism>
<dbReference type="RefSeq" id="WP_125567283.1">
    <property type="nucleotide sequence ID" value="NZ_AP019307.1"/>
</dbReference>
<dbReference type="KEGG" id="nbe:Back2_09800"/>
<proteinExistence type="predicted"/>
<evidence type="ECO:0000313" key="2">
    <source>
        <dbReference type="EMBL" id="BBH16693.1"/>
    </source>
</evidence>
<name>A0A3G9IWG4_9ACTN</name>
<accession>A0A3G9IWG4</accession>
<reference evidence="2 3" key="1">
    <citation type="submission" date="2018-11" db="EMBL/GenBank/DDBJ databases">
        <title>Complete genome sequence of Nocardioides baekrokdamisoli strain KCTC 39748.</title>
        <authorList>
            <person name="Kang S.W."/>
            <person name="Lee K.C."/>
            <person name="Kim K.K."/>
            <person name="Kim J.S."/>
            <person name="Kim D.S."/>
            <person name="Ko S.H."/>
            <person name="Yang S.H."/>
            <person name="Shin Y.K."/>
            <person name="Lee J.S."/>
        </authorList>
    </citation>
    <scope>NUCLEOTIDE SEQUENCE [LARGE SCALE GENOMIC DNA]</scope>
    <source>
        <strain evidence="2 3">KCTC 39748</strain>
    </source>
</reference>
<dbReference type="Gene3D" id="2.60.120.10">
    <property type="entry name" value="Jelly Rolls"/>
    <property type="match status" value="1"/>
</dbReference>
<dbReference type="AlphaFoldDB" id="A0A3G9IWG4"/>
<dbReference type="SUPFAM" id="SSF51206">
    <property type="entry name" value="cAMP-binding domain-like"/>
    <property type="match status" value="1"/>
</dbReference>
<dbReference type="PROSITE" id="PS50042">
    <property type="entry name" value="CNMP_BINDING_3"/>
    <property type="match status" value="1"/>
</dbReference>
<dbReference type="InterPro" id="IPR018490">
    <property type="entry name" value="cNMP-bd_dom_sf"/>
</dbReference>
<evidence type="ECO:0000259" key="1">
    <source>
        <dbReference type="PROSITE" id="PS50042"/>
    </source>
</evidence>
<dbReference type="InterPro" id="IPR014710">
    <property type="entry name" value="RmlC-like_jellyroll"/>
</dbReference>
<protein>
    <recommendedName>
        <fullName evidence="1">Cyclic nucleotide-binding domain-containing protein</fullName>
    </recommendedName>
</protein>
<sequence>MDHRHDYEITDRDAHFAGLLTRRQYHPRLSRSEKSELARQLSGHPLLAGMTASEISGLIAASHAFVYPEHWTISAQSSCSDMCFLILEGEVAMSRNHEDVRLVGPGDVIGLADAAHHHVHHEAAVSQTRVTGVAVDSEPLLAVLGAHAPAPVREGALAAAYAPAGVAVS</sequence>
<dbReference type="Proteomes" id="UP000271573">
    <property type="component" value="Chromosome"/>
</dbReference>
<dbReference type="EMBL" id="AP019307">
    <property type="protein sequence ID" value="BBH16693.1"/>
    <property type="molecule type" value="Genomic_DNA"/>
</dbReference>
<evidence type="ECO:0000313" key="3">
    <source>
        <dbReference type="Proteomes" id="UP000271573"/>
    </source>
</evidence>
<dbReference type="InterPro" id="IPR000595">
    <property type="entry name" value="cNMP-bd_dom"/>
</dbReference>
<keyword evidence="3" id="KW-1185">Reference proteome</keyword>
<gene>
    <name evidence="2" type="ORF">Back2_09800</name>
</gene>
<feature type="domain" description="Cyclic nucleotide-binding" evidence="1">
    <location>
        <begin position="46"/>
        <end position="110"/>
    </location>
</feature>